<evidence type="ECO:0000313" key="1">
    <source>
        <dbReference type="EMBL" id="GFO12709.1"/>
    </source>
</evidence>
<dbReference type="AlphaFoldDB" id="A0AAV4AY50"/>
<sequence length="82" mass="9531">MATSYDLLIKQRSVIEFLAAEGCSAANIHARMKTVYDEMCISDCAVRKWEGEAFLQRILTGDESWIHHYDKECKAQSMEYRH</sequence>
<reference evidence="1 2" key="1">
    <citation type="journal article" date="2021" name="Elife">
        <title>Chloroplast acquisition without the gene transfer in kleptoplastic sea slugs, Plakobranchus ocellatus.</title>
        <authorList>
            <person name="Maeda T."/>
            <person name="Takahashi S."/>
            <person name="Yoshida T."/>
            <person name="Shimamura S."/>
            <person name="Takaki Y."/>
            <person name="Nagai Y."/>
            <person name="Toyoda A."/>
            <person name="Suzuki Y."/>
            <person name="Arimoto A."/>
            <person name="Ishii H."/>
            <person name="Satoh N."/>
            <person name="Nishiyama T."/>
            <person name="Hasebe M."/>
            <person name="Maruyama T."/>
            <person name="Minagawa J."/>
            <person name="Obokata J."/>
            <person name="Shigenobu S."/>
        </authorList>
    </citation>
    <scope>NUCLEOTIDE SEQUENCE [LARGE SCALE GENOMIC DNA]</scope>
</reference>
<dbReference type="InterPro" id="IPR052709">
    <property type="entry name" value="Transposase-MT_Hybrid"/>
</dbReference>
<accession>A0AAV4AY50</accession>
<organism evidence="1 2">
    <name type="scientific">Plakobranchus ocellatus</name>
    <dbReference type="NCBI Taxonomy" id="259542"/>
    <lineage>
        <taxon>Eukaryota</taxon>
        <taxon>Metazoa</taxon>
        <taxon>Spiralia</taxon>
        <taxon>Lophotrochozoa</taxon>
        <taxon>Mollusca</taxon>
        <taxon>Gastropoda</taxon>
        <taxon>Heterobranchia</taxon>
        <taxon>Euthyneura</taxon>
        <taxon>Panpulmonata</taxon>
        <taxon>Sacoglossa</taxon>
        <taxon>Placobranchoidea</taxon>
        <taxon>Plakobranchidae</taxon>
        <taxon>Plakobranchus</taxon>
    </lineage>
</organism>
<dbReference type="PANTHER" id="PTHR46060">
    <property type="entry name" value="MARINER MOS1 TRANSPOSASE-LIKE PROTEIN"/>
    <property type="match status" value="1"/>
</dbReference>
<gene>
    <name evidence="1" type="ORF">PoB_003921400</name>
</gene>
<dbReference type="Proteomes" id="UP000735302">
    <property type="component" value="Unassembled WGS sequence"/>
</dbReference>
<protein>
    <submittedName>
        <fullName evidence="1">Histone-lysine N-methyltransferase SETMAR</fullName>
    </submittedName>
</protein>
<dbReference type="PANTHER" id="PTHR46060:SF1">
    <property type="entry name" value="MARINER MOS1 TRANSPOSASE-LIKE PROTEIN"/>
    <property type="match status" value="1"/>
</dbReference>
<evidence type="ECO:0000313" key="2">
    <source>
        <dbReference type="Proteomes" id="UP000735302"/>
    </source>
</evidence>
<name>A0AAV4AY50_9GAST</name>
<comment type="caution">
    <text evidence="1">The sequence shown here is derived from an EMBL/GenBank/DDBJ whole genome shotgun (WGS) entry which is preliminary data.</text>
</comment>
<keyword evidence="2" id="KW-1185">Reference proteome</keyword>
<proteinExistence type="predicted"/>
<dbReference type="EMBL" id="BLXT01004456">
    <property type="protein sequence ID" value="GFO12709.1"/>
    <property type="molecule type" value="Genomic_DNA"/>
</dbReference>